<dbReference type="KEGG" id="nsr:NS506_07250"/>
<dbReference type="AlphaFoldDB" id="A0ABC8B576"/>
<dbReference type="EMBL" id="CP017839">
    <property type="protein sequence ID" value="APB01270.1"/>
    <property type="molecule type" value="Genomic_DNA"/>
</dbReference>
<accession>A0ABC8B576</accession>
<proteinExistence type="predicted"/>
<organism evidence="2 3">
    <name type="scientific">Nocardia seriolae</name>
    <dbReference type="NCBI Taxonomy" id="37332"/>
    <lineage>
        <taxon>Bacteria</taxon>
        <taxon>Bacillati</taxon>
        <taxon>Actinomycetota</taxon>
        <taxon>Actinomycetes</taxon>
        <taxon>Mycobacteriales</taxon>
        <taxon>Nocardiaceae</taxon>
        <taxon>Nocardia</taxon>
    </lineage>
</organism>
<evidence type="ECO:0000313" key="3">
    <source>
        <dbReference type="Proteomes" id="UP000180166"/>
    </source>
</evidence>
<dbReference type="Proteomes" id="UP000180166">
    <property type="component" value="Chromosome"/>
</dbReference>
<protein>
    <submittedName>
        <fullName evidence="2">Uncharacterized protein</fullName>
    </submittedName>
</protein>
<evidence type="ECO:0000313" key="2">
    <source>
        <dbReference type="EMBL" id="APB01270.1"/>
    </source>
</evidence>
<sequence>MSSTGMRIRTMGSAISAIRFASSSVGRPATCSAAGMTTASSASQARCRCPPSSRHRAHHSPSSRRSSGTIRPASTHRSTPRATCPRNRRSPAAPRVGSSCSNTRAAVSGASACAGTRVFSGPYAPATMTSARCRHLAACTIDPSGSGRLSASMAATASPGSCQSTNPDPGDHSPCSIRPSNQPGPTTRGYPGTRRSVLESQVPLYFCPDTEHTG</sequence>
<feature type="region of interest" description="Disordered" evidence="1">
    <location>
        <begin position="147"/>
        <end position="195"/>
    </location>
</feature>
<feature type="compositionally biased region" description="Basic residues" evidence="1">
    <location>
        <begin position="53"/>
        <end position="62"/>
    </location>
</feature>
<gene>
    <name evidence="2" type="ORF">NS506_07250</name>
</gene>
<name>A0ABC8B576_9NOCA</name>
<feature type="region of interest" description="Disordered" evidence="1">
    <location>
        <begin position="42"/>
        <end position="102"/>
    </location>
</feature>
<reference evidence="2 3" key="1">
    <citation type="submission" date="2016-10" db="EMBL/GenBank/DDBJ databases">
        <title>Genome sequence of Nocardia seriolae strain EM150506, isolated from Anguila japonica.</title>
        <authorList>
            <person name="Han H.-J."/>
        </authorList>
    </citation>
    <scope>NUCLEOTIDE SEQUENCE [LARGE SCALE GENOMIC DNA]</scope>
    <source>
        <strain evidence="2 3">EM150506</strain>
    </source>
</reference>
<feature type="compositionally biased region" description="Polar residues" evidence="1">
    <location>
        <begin position="147"/>
        <end position="167"/>
    </location>
</feature>
<evidence type="ECO:0000256" key="1">
    <source>
        <dbReference type="SAM" id="MobiDB-lite"/>
    </source>
</evidence>